<accession>A0A8S1Q6X1</accession>
<keyword evidence="3" id="KW-1185">Reference proteome</keyword>
<dbReference type="OrthoDB" id="297717at2759"/>
<proteinExistence type="predicted"/>
<dbReference type="Proteomes" id="UP000692954">
    <property type="component" value="Unassembled WGS sequence"/>
</dbReference>
<sequence length="475" mass="56535">MFRELEIVTKRERLNSQFEQHRKKFKIAGNSILMDENFSSYEFTKRLTNESDRTDHPSILTKMGYQVDSYNQESQIRNRKLSISSNQKQDQRLPSRQSNSNSVASRNQTMEINKQNSYVKTNVYNHYGNIRKTFCYENYDQETYSDISQKFLSENTPKAYNKNRPSEQLISTKSITTLIKFKFRRIRRCFQIIKALFRMKNLCKLKNTTWDIQQEILKKNQKSLKFNESLTVIKIKQWTQMVFSKILSLIQQRKLENCKLNFIDNPQNMSQIEKDQAIITITNTFTFAMQNLVIMTSNSNLLNELQVIMYQEQFFEYKKKFSKFVSQRVRYITKDHLQLTDQEKQLILSECIIINNLIPGLIKLTESLDILRCDKPNIEFLIRCLISLIQYFFIKNFSNIPKIEFQKQKIKFTQYQLGRKESSMILINNDQIKSEDLIYGTYNAEQLQEILSKNNWLEGNTQKMKNVVTNLIGFF</sequence>
<gene>
    <name evidence="2" type="ORF">PSON_ATCC_30995.1.T0970188</name>
</gene>
<organism evidence="2 3">
    <name type="scientific">Paramecium sonneborni</name>
    <dbReference type="NCBI Taxonomy" id="65129"/>
    <lineage>
        <taxon>Eukaryota</taxon>
        <taxon>Sar</taxon>
        <taxon>Alveolata</taxon>
        <taxon>Ciliophora</taxon>
        <taxon>Intramacronucleata</taxon>
        <taxon>Oligohymenophorea</taxon>
        <taxon>Peniculida</taxon>
        <taxon>Parameciidae</taxon>
        <taxon>Paramecium</taxon>
    </lineage>
</organism>
<protein>
    <submittedName>
        <fullName evidence="2">Uncharacterized protein</fullName>
    </submittedName>
</protein>
<dbReference type="EMBL" id="CAJJDN010000097">
    <property type="protein sequence ID" value="CAD8111228.1"/>
    <property type="molecule type" value="Genomic_DNA"/>
</dbReference>
<evidence type="ECO:0000256" key="1">
    <source>
        <dbReference type="SAM" id="MobiDB-lite"/>
    </source>
</evidence>
<reference evidence="2" key="1">
    <citation type="submission" date="2021-01" db="EMBL/GenBank/DDBJ databases">
        <authorList>
            <consortium name="Genoscope - CEA"/>
            <person name="William W."/>
        </authorList>
    </citation>
    <scope>NUCLEOTIDE SEQUENCE</scope>
</reference>
<evidence type="ECO:0000313" key="3">
    <source>
        <dbReference type="Proteomes" id="UP000692954"/>
    </source>
</evidence>
<comment type="caution">
    <text evidence="2">The sequence shown here is derived from an EMBL/GenBank/DDBJ whole genome shotgun (WGS) entry which is preliminary data.</text>
</comment>
<evidence type="ECO:0000313" key="2">
    <source>
        <dbReference type="EMBL" id="CAD8111228.1"/>
    </source>
</evidence>
<dbReference type="AlphaFoldDB" id="A0A8S1Q6X1"/>
<feature type="region of interest" description="Disordered" evidence="1">
    <location>
        <begin position="82"/>
        <end position="114"/>
    </location>
</feature>
<name>A0A8S1Q6X1_9CILI</name>